<comment type="caution">
    <text evidence="2">The sequence shown here is derived from an EMBL/GenBank/DDBJ whole genome shotgun (WGS) entry which is preliminary data.</text>
</comment>
<evidence type="ECO:0000313" key="5">
    <source>
        <dbReference type="Proteomes" id="UP001377972"/>
    </source>
</evidence>
<accession>A0A0P7DZ90</accession>
<evidence type="ECO:0000313" key="4">
    <source>
        <dbReference type="Proteomes" id="UP000050378"/>
    </source>
</evidence>
<dbReference type="AlphaFoldDB" id="A0A0P7DZ90"/>
<evidence type="ECO:0000256" key="1">
    <source>
        <dbReference type="SAM" id="MobiDB-lite"/>
    </source>
</evidence>
<feature type="region of interest" description="Disordered" evidence="1">
    <location>
        <begin position="20"/>
        <end position="57"/>
    </location>
</feature>
<proteinExistence type="predicted"/>
<name>A0A0P7DZ90_9GAMM</name>
<evidence type="ECO:0000313" key="2">
    <source>
        <dbReference type="EMBL" id="KPM78527.1"/>
    </source>
</evidence>
<dbReference type="EMBL" id="LJTC01000017">
    <property type="protein sequence ID" value="KPM78527.1"/>
    <property type="molecule type" value="Genomic_DNA"/>
</dbReference>
<reference evidence="2 4" key="1">
    <citation type="submission" date="2015-09" db="EMBL/GenBank/DDBJ databases">
        <title>Draft Genome Sequence of Pseudoalteromonas lipolytica UCD-48B.</title>
        <authorList>
            <person name="Krusor M."/>
            <person name="Coil D.A."/>
            <person name="Lang J.M."/>
            <person name="Eisen J.A."/>
            <person name="Alexiev A."/>
        </authorList>
    </citation>
    <scope>NUCLEOTIDE SEQUENCE [LARGE SCALE GENOMIC DNA]</scope>
    <source>
        <strain evidence="2 4">UCD-48B</strain>
    </source>
</reference>
<evidence type="ECO:0008006" key="6">
    <source>
        <dbReference type="Google" id="ProtNLM"/>
    </source>
</evidence>
<keyword evidence="5" id="KW-1185">Reference proteome</keyword>
<protein>
    <recommendedName>
        <fullName evidence="6">Lipoprotein</fullName>
    </recommendedName>
</protein>
<organism evidence="2 4">
    <name type="scientific">Pseudoalteromonas lipolytica</name>
    <dbReference type="NCBI Taxonomy" id="570156"/>
    <lineage>
        <taxon>Bacteria</taxon>
        <taxon>Pseudomonadati</taxon>
        <taxon>Pseudomonadota</taxon>
        <taxon>Gammaproteobacteria</taxon>
        <taxon>Alteromonadales</taxon>
        <taxon>Pseudoalteromonadaceae</taxon>
        <taxon>Pseudoalteromonas</taxon>
    </lineage>
</organism>
<dbReference type="Proteomes" id="UP000050378">
    <property type="component" value="Unassembled WGS sequence"/>
</dbReference>
<dbReference type="RefSeq" id="WP_054554751.1">
    <property type="nucleotide sequence ID" value="NZ_JAQPZS010000001.1"/>
</dbReference>
<dbReference type="PATRIC" id="fig|570156.3.peg.1911"/>
<sequence>MKHYTLVIISLMLAACGGGGEGDSATESAGTNVTQAPTTDTTPPETTPPATGVDPETMNDLTIAPEFNLSSKLELDVDVDLNIGDTRAFLNICLKGDDDKADYNQCLLRAPLVQSKLSSSLMLANSGLELVAEVWFYDTQSEPLRYYWKNDSEQPMVFTIR</sequence>
<dbReference type="OrthoDB" id="6401541at2"/>
<gene>
    <name evidence="2" type="ORF">AOG27_19935</name>
    <name evidence="3" type="ORF">PQI24_01885</name>
</gene>
<dbReference type="STRING" id="570156.AOG27_19935"/>
<dbReference type="EMBL" id="JAQPZS010000001">
    <property type="protein sequence ID" value="MEJ6494763.1"/>
    <property type="molecule type" value="Genomic_DNA"/>
</dbReference>
<evidence type="ECO:0000313" key="3">
    <source>
        <dbReference type="EMBL" id="MEJ6494763.1"/>
    </source>
</evidence>
<reference evidence="3 5" key="2">
    <citation type="submission" date="2023-01" db="EMBL/GenBank/DDBJ databases">
        <title>Trichodesmium-associated heterotrophic epibiont bacteria.</title>
        <authorList>
            <person name="Cleveland C.S."/>
            <person name="Webb E.A."/>
        </authorList>
    </citation>
    <scope>NUCLEOTIDE SEQUENCE [LARGE SCALE GENOMIC DNA]</scope>
    <source>
        <strain evidence="3 5">USCH2</strain>
    </source>
</reference>
<feature type="compositionally biased region" description="Low complexity" evidence="1">
    <location>
        <begin position="34"/>
        <end position="51"/>
    </location>
</feature>
<dbReference type="Proteomes" id="UP001377972">
    <property type="component" value="Unassembled WGS sequence"/>
</dbReference>
<dbReference type="PROSITE" id="PS51257">
    <property type="entry name" value="PROKAR_LIPOPROTEIN"/>
    <property type="match status" value="1"/>
</dbReference>